<dbReference type="AlphaFoldDB" id="A0A135Z5A0"/>
<dbReference type="EMBL" id="LSRC01000036">
    <property type="protein sequence ID" value="KXI16801.1"/>
    <property type="molecule type" value="Genomic_DNA"/>
</dbReference>
<dbReference type="PANTHER" id="PTHR48081:SF6">
    <property type="entry name" value="PEPTIDASE S9 PROLYL OLIGOPEPTIDASE CATALYTIC DOMAIN-CONTAINING PROTEIN"/>
    <property type="match status" value="1"/>
</dbReference>
<evidence type="ECO:0000256" key="1">
    <source>
        <dbReference type="ARBA" id="ARBA00022801"/>
    </source>
</evidence>
<dbReference type="InterPro" id="IPR029058">
    <property type="entry name" value="AB_hydrolase_fold"/>
</dbReference>
<comment type="caution">
    <text evidence="3">The sequence shown here is derived from an EMBL/GenBank/DDBJ whole genome shotgun (WGS) entry which is preliminary data.</text>
</comment>
<dbReference type="InterPro" id="IPR050300">
    <property type="entry name" value="GDXG_lipolytic_enzyme"/>
</dbReference>
<dbReference type="GO" id="GO:0016787">
    <property type="term" value="F:hydrolase activity"/>
    <property type="evidence" value="ECO:0007669"/>
    <property type="project" value="UniProtKB-KW"/>
</dbReference>
<dbReference type="Pfam" id="PF20434">
    <property type="entry name" value="BD-FAE"/>
    <property type="match status" value="1"/>
</dbReference>
<reference evidence="3 4" key="1">
    <citation type="submission" date="2016-02" db="EMBL/GenBank/DDBJ databases">
        <authorList>
            <person name="Wen L."/>
            <person name="He K."/>
            <person name="Yang H."/>
        </authorList>
    </citation>
    <scope>NUCLEOTIDE SEQUENCE [LARGE SCALE GENOMIC DNA]</scope>
    <source>
        <strain evidence="3 4">CMW7778B</strain>
    </source>
</reference>
<dbReference type="PANTHER" id="PTHR48081">
    <property type="entry name" value="AB HYDROLASE SUPERFAMILY PROTEIN C4A8.06C"/>
    <property type="match status" value="1"/>
</dbReference>
<dbReference type="InterPro" id="IPR049492">
    <property type="entry name" value="BD-FAE-like_dom"/>
</dbReference>
<name>A0A135Z5A0_GARVA</name>
<gene>
    <name evidence="3" type="ORF">HMPREF3230_00845</name>
</gene>
<keyword evidence="1" id="KW-0378">Hydrolase</keyword>
<evidence type="ECO:0000259" key="2">
    <source>
        <dbReference type="Pfam" id="PF20434"/>
    </source>
</evidence>
<dbReference type="PATRIC" id="fig|2702.101.peg.823"/>
<evidence type="ECO:0000313" key="3">
    <source>
        <dbReference type="EMBL" id="KXI16801.1"/>
    </source>
</evidence>
<dbReference type="Proteomes" id="UP000070505">
    <property type="component" value="Unassembled WGS sequence"/>
</dbReference>
<protein>
    <recommendedName>
        <fullName evidence="2">BD-FAE-like domain-containing protein</fullName>
    </recommendedName>
</protein>
<dbReference type="Gene3D" id="3.40.50.1820">
    <property type="entry name" value="alpha/beta hydrolase"/>
    <property type="match status" value="1"/>
</dbReference>
<feature type="domain" description="BD-FAE-like" evidence="2">
    <location>
        <begin position="30"/>
        <end position="216"/>
    </location>
</feature>
<dbReference type="SUPFAM" id="SSF53474">
    <property type="entry name" value="alpha/beta-Hydrolases"/>
    <property type="match status" value="1"/>
</dbReference>
<accession>A0A135Z5A0</accession>
<proteinExistence type="predicted"/>
<dbReference type="RefSeq" id="WP_075523654.1">
    <property type="nucleotide sequence ID" value="NZ_KQ961867.1"/>
</dbReference>
<organism evidence="3 4">
    <name type="scientific">Gardnerella vaginalis</name>
    <dbReference type="NCBI Taxonomy" id="2702"/>
    <lineage>
        <taxon>Bacteria</taxon>
        <taxon>Bacillati</taxon>
        <taxon>Actinomycetota</taxon>
        <taxon>Actinomycetes</taxon>
        <taxon>Bifidobacteriales</taxon>
        <taxon>Bifidobacteriaceae</taxon>
        <taxon>Gardnerella</taxon>
    </lineage>
</organism>
<evidence type="ECO:0000313" key="4">
    <source>
        <dbReference type="Proteomes" id="UP000070505"/>
    </source>
</evidence>
<sequence>MKTIEREIKGIDGSVAKLTGYVLDDNTDTEVKQIRPAVLILPGGGFLRTSNRESEPIAMKFASEGFHAFVLRYSLVPSTHPTQLLEAALAMNLIRKNAEEWHINPQNVAIIGFSAGGHVAANLATHVSDEIEEANGYKADEVRPNALMLAYPVISAGIYAHKPTFDRLFGNVSEDEREKLVEDLSLEKHVDSKTPPVFIWQTVTDQTVPVENSIMFIDACVKAGVNVEAHLFPKGPHGLALAVEQTAKRDENGRVIPEFVQPEVQQWIGFACDWLRRTFNL</sequence>